<organism evidence="3 4">
    <name type="scientific">Oceanibaculum indicum</name>
    <dbReference type="NCBI Taxonomy" id="526216"/>
    <lineage>
        <taxon>Bacteria</taxon>
        <taxon>Pseudomonadati</taxon>
        <taxon>Pseudomonadota</taxon>
        <taxon>Alphaproteobacteria</taxon>
        <taxon>Rhodospirillales</taxon>
        <taxon>Oceanibaculaceae</taxon>
        <taxon>Oceanibaculum</taxon>
    </lineage>
</organism>
<accession>A0A420WI88</accession>
<evidence type="ECO:0008006" key="5">
    <source>
        <dbReference type="Google" id="ProtNLM"/>
    </source>
</evidence>
<evidence type="ECO:0000313" key="4">
    <source>
        <dbReference type="Proteomes" id="UP000277424"/>
    </source>
</evidence>
<feature type="transmembrane region" description="Helical" evidence="2">
    <location>
        <begin position="24"/>
        <end position="43"/>
    </location>
</feature>
<evidence type="ECO:0000256" key="2">
    <source>
        <dbReference type="SAM" id="Phobius"/>
    </source>
</evidence>
<sequence length="78" mass="8604">MISATENGQSVRSYHRDRESDRVTMGRLLLLVYPLCLLVAMTARIGRVFRHGDDTPGQSVFAEARASAHAVVGYAFHA</sequence>
<name>A0A420WI88_9PROT</name>
<keyword evidence="2" id="KW-1133">Transmembrane helix</keyword>
<feature type="compositionally biased region" description="Polar residues" evidence="1">
    <location>
        <begin position="1"/>
        <end position="12"/>
    </location>
</feature>
<dbReference type="EMBL" id="RBIG01000002">
    <property type="protein sequence ID" value="RKQ70649.1"/>
    <property type="molecule type" value="Genomic_DNA"/>
</dbReference>
<dbReference type="Proteomes" id="UP000277424">
    <property type="component" value="Unassembled WGS sequence"/>
</dbReference>
<dbReference type="AlphaFoldDB" id="A0A420WI88"/>
<gene>
    <name evidence="3" type="ORF">BCL74_2599</name>
</gene>
<reference evidence="3 4" key="1">
    <citation type="submission" date="2018-10" db="EMBL/GenBank/DDBJ databases">
        <title>Comparative analysis of microorganisms from saline springs in Andes Mountain Range, Colombia.</title>
        <authorList>
            <person name="Rubin E."/>
        </authorList>
    </citation>
    <scope>NUCLEOTIDE SEQUENCE [LARGE SCALE GENOMIC DNA]</scope>
    <source>
        <strain evidence="3 4">USBA 36</strain>
    </source>
</reference>
<evidence type="ECO:0000313" key="3">
    <source>
        <dbReference type="EMBL" id="RKQ70649.1"/>
    </source>
</evidence>
<protein>
    <recommendedName>
        <fullName evidence="5">PufQ cytochrome subunit</fullName>
    </recommendedName>
</protein>
<proteinExistence type="predicted"/>
<feature type="region of interest" description="Disordered" evidence="1">
    <location>
        <begin position="1"/>
        <end position="20"/>
    </location>
</feature>
<keyword evidence="2" id="KW-0812">Transmembrane</keyword>
<comment type="caution">
    <text evidence="3">The sequence shown here is derived from an EMBL/GenBank/DDBJ whole genome shotgun (WGS) entry which is preliminary data.</text>
</comment>
<keyword evidence="2" id="KW-0472">Membrane</keyword>
<evidence type="ECO:0000256" key="1">
    <source>
        <dbReference type="SAM" id="MobiDB-lite"/>
    </source>
</evidence>